<evidence type="ECO:0000259" key="9">
    <source>
        <dbReference type="PROSITE" id="PS51194"/>
    </source>
</evidence>
<dbReference type="InterPro" id="IPR011709">
    <property type="entry name" value="DEAD-box_helicase_OB_fold"/>
</dbReference>
<gene>
    <name evidence="10" type="ORF">QM012_007747</name>
</gene>
<feature type="region of interest" description="Disordered" evidence="6">
    <location>
        <begin position="545"/>
        <end position="578"/>
    </location>
</feature>
<dbReference type="Pfam" id="PF04408">
    <property type="entry name" value="WHD_HA2"/>
    <property type="match status" value="1"/>
</dbReference>
<dbReference type="SMART" id="SM00487">
    <property type="entry name" value="DEXDc"/>
    <property type="match status" value="1"/>
</dbReference>
<dbReference type="Pfam" id="PF24385">
    <property type="entry name" value="DSRM_DHX29"/>
    <property type="match status" value="1"/>
</dbReference>
<dbReference type="SUPFAM" id="SSF52540">
    <property type="entry name" value="P-loop containing nucleoside triphosphate hydrolases"/>
    <property type="match status" value="1"/>
</dbReference>
<feature type="domain" description="RWD" evidence="7">
    <location>
        <begin position="435"/>
        <end position="533"/>
    </location>
</feature>
<keyword evidence="3" id="KW-0378">Hydrolase</keyword>
<dbReference type="Pfam" id="PF05773">
    <property type="entry name" value="RWD"/>
    <property type="match status" value="1"/>
</dbReference>
<dbReference type="CDD" id="cd17917">
    <property type="entry name" value="DEXHc_RHA-like"/>
    <property type="match status" value="1"/>
</dbReference>
<keyword evidence="2" id="KW-0547">Nucleotide-binding</keyword>
<dbReference type="PROSITE" id="PS51194">
    <property type="entry name" value="HELICASE_CTER"/>
    <property type="match status" value="1"/>
</dbReference>
<dbReference type="CDD" id="cd23827">
    <property type="entry name" value="RWD_YLR419W-like"/>
    <property type="match status" value="1"/>
</dbReference>
<dbReference type="InterPro" id="IPR059023">
    <property type="entry name" value="RNA_hel_CTD"/>
</dbReference>
<dbReference type="InterPro" id="IPR014001">
    <property type="entry name" value="Helicase_ATP-bd"/>
</dbReference>
<feature type="region of interest" description="Disordered" evidence="6">
    <location>
        <begin position="228"/>
        <end position="269"/>
    </location>
</feature>
<reference evidence="10 11" key="1">
    <citation type="submission" date="2023-11" db="EMBL/GenBank/DDBJ databases">
        <title>Draft genome sequence and annotation of the polyextremotolerant black yeast-like fungus Aureobasidium pullulans NRRL 62042.</title>
        <authorList>
            <person name="Dielentheis-Frenken M.R.E."/>
            <person name="Wibberg D."/>
            <person name="Blank L.M."/>
            <person name="Tiso T."/>
        </authorList>
    </citation>
    <scope>NUCLEOTIDE SEQUENCE [LARGE SCALE GENOMIC DNA]</scope>
    <source>
        <strain evidence="10 11">NRRL 62042</strain>
    </source>
</reference>
<evidence type="ECO:0000256" key="4">
    <source>
        <dbReference type="ARBA" id="ARBA00022806"/>
    </source>
</evidence>
<dbReference type="InterPro" id="IPR001650">
    <property type="entry name" value="Helicase_C-like"/>
</dbReference>
<name>A0ABR0TKI8_AURPU</name>
<dbReference type="EMBL" id="JASGXD010000006">
    <property type="protein sequence ID" value="KAK6004968.1"/>
    <property type="molecule type" value="Genomic_DNA"/>
</dbReference>
<dbReference type="PANTHER" id="PTHR18934">
    <property type="entry name" value="ATP-DEPENDENT RNA HELICASE"/>
    <property type="match status" value="1"/>
</dbReference>
<evidence type="ECO:0000256" key="6">
    <source>
        <dbReference type="SAM" id="MobiDB-lite"/>
    </source>
</evidence>
<feature type="domain" description="Helicase ATP-binding" evidence="8">
    <location>
        <begin position="617"/>
        <end position="793"/>
    </location>
</feature>
<dbReference type="Pfam" id="PF07717">
    <property type="entry name" value="OB_NTP_bind"/>
    <property type="match status" value="1"/>
</dbReference>
<protein>
    <recommendedName>
        <fullName evidence="1">RNA helicase</fullName>
        <ecNumber evidence="1">3.6.4.13</ecNumber>
    </recommendedName>
</protein>
<dbReference type="Gene3D" id="1.20.120.1080">
    <property type="match status" value="1"/>
</dbReference>
<evidence type="ECO:0000259" key="7">
    <source>
        <dbReference type="PROSITE" id="PS50908"/>
    </source>
</evidence>
<feature type="domain" description="Helicase C-terminal" evidence="9">
    <location>
        <begin position="849"/>
        <end position="1020"/>
    </location>
</feature>
<keyword evidence="11" id="KW-1185">Reference proteome</keyword>
<dbReference type="InterPro" id="IPR009060">
    <property type="entry name" value="UBA-like_sf"/>
</dbReference>
<keyword evidence="4" id="KW-0347">Helicase</keyword>
<dbReference type="InterPro" id="IPR002464">
    <property type="entry name" value="DNA/RNA_helicase_DEAH_CS"/>
</dbReference>
<dbReference type="Gene3D" id="3.40.50.300">
    <property type="entry name" value="P-loop containing nucleotide triphosphate hydrolases"/>
    <property type="match status" value="2"/>
</dbReference>
<sequence>MVNKPHAPRSNNKSGKKNAGTAATANGEDTSFIVFSNGKDSKKSKKNDSTPPSASNSSASAKGKGKNAGPELDMAGDPVKKPDTRTLIGGQSWTGKLPVNMLSEHCQKQKWEKPEYTMHRSSDPPGHISSVILRWKNPKTQEVVSLSPMSLPPAKRALGVQETAVEARHFAATYALYRVANAKNLHMMMPPNYRDLWKGEFTDMKKEATKEGMGWLYAADPFQARKEWDDERAAKEKKRQEREKQMEAEKKDNSAQGTIKNPGKGWTRAPKVEMGKKMRRDVEALVRQAALWNPHGVTLSSAEKKHIVQDLSKLGFRPAHVEEAVEICKDREETVEWLLIHVPEDDLPKWSLPENYSAGVSMASSDLAREGKLKRLAITGYAMELCEEALDVSSGDEAKAAERLQHRLLGSLDSSSLTSATENLDVSDDVDIWEEEQVILASIYSDRYKSTKTSCQIVLEVAEKSKERIVLHARKPMAGYPNVVPVLSIEASLPAYIRLSILKQALLQAQSEFLGEQMLFNLIDWLEHEIPNIVANPGKLSSIASVSSTSAEPDVETASRRRPRHKRMPRPINWQPSTQQSQKILADWQARQETPAQQRMMAARQSLPAWKLRDAIVEAVTSSQVTIISGETGSGKSTQSVQFVLDDMIRQGLGEAANIICTQPRRISALGLADRVADERCVKVGEEVGYSIRGETKQKPGTTKITFVTTGVLLRRLQTSGGKPQDVVDALADVSHVVIDEVHERSLDTDFLMVLLRDVLQVRKDLKLILMSATLDAQIFKSYFAGKMTVSTVEIEGRTHPVQDIYLDDILRMTGFAGGITEEGDEDGGKEPSMGAALRSVGMKINYDLISDTVQTIDEQLGSQEGGILIFLPGLAEIDRTLKALQHLHHIHALPLHASLQPAEQKRVFPPAPAGKRKVVCATNVAETSITIEDIVAVIDSGRVKETSFDAANGMIKLEEVWASRAACKQRRGRAGRVRAGTCYKLYTKQAESTKMAERPDPEILRVPLEQLCLSVKAMGVLDVPSFLSRAITPPSTLAVSGALTTLHRMGALDGAELTALGRHLSSIPADLRCGKLLVYGAVFGCLDACLTIASILTARSPFVSPPTRRDEAKAARLAFAPGGQGDLLCDLRAYEVWSAKRAEGVPSSSLRQWCDSNFLSTQTLFDINTNRRQYMSSLQEIGFLTSSSSASSADHNARNSNTALVRALVAAAFSPQVARIEFPDTKYAASVSGAVALDPEAKTIKYFREPNASAAPTLPSHTAKQTAQQQQPEQGSSRLFIHPSSVLFSSAPGQNFPPSTAFLSYFSLLSTSKTFIRDLTPFNAYTLLLFSGDITLDTQNRGLVVDGWIRLKGWARIGVLVGRLRGMLDAVLEGLVERPGDGIGAREQGLVDLVARLVELDGLDR</sequence>
<proteinExistence type="predicted"/>
<feature type="compositionally biased region" description="Low complexity" evidence="6">
    <location>
        <begin position="49"/>
        <end position="70"/>
    </location>
</feature>
<feature type="compositionally biased region" description="Basic residues" evidence="6">
    <location>
        <begin position="560"/>
        <end position="569"/>
    </location>
</feature>
<accession>A0ABR0TKI8</accession>
<evidence type="ECO:0000313" key="11">
    <source>
        <dbReference type="Proteomes" id="UP001341245"/>
    </source>
</evidence>
<dbReference type="SUPFAM" id="SSF54768">
    <property type="entry name" value="dsRNA-binding domain-like"/>
    <property type="match status" value="1"/>
</dbReference>
<dbReference type="PANTHER" id="PTHR18934:SF267">
    <property type="entry name" value="ATP-DEPENDENT RNA HELICASE YLR419W-RELATED"/>
    <property type="match status" value="1"/>
</dbReference>
<evidence type="ECO:0000313" key="10">
    <source>
        <dbReference type="EMBL" id="KAK6004968.1"/>
    </source>
</evidence>
<dbReference type="SMART" id="SM00490">
    <property type="entry name" value="HELICc"/>
    <property type="match status" value="1"/>
</dbReference>
<evidence type="ECO:0000256" key="3">
    <source>
        <dbReference type="ARBA" id="ARBA00022801"/>
    </source>
</evidence>
<feature type="compositionally biased region" description="Low complexity" evidence="6">
    <location>
        <begin position="1266"/>
        <end position="1275"/>
    </location>
</feature>
<dbReference type="Proteomes" id="UP001341245">
    <property type="component" value="Unassembled WGS sequence"/>
</dbReference>
<feature type="region of interest" description="Disordered" evidence="6">
    <location>
        <begin position="1256"/>
        <end position="1276"/>
    </location>
</feature>
<dbReference type="InterPro" id="IPR007502">
    <property type="entry name" value="Helicase-assoc_dom"/>
</dbReference>
<dbReference type="PROSITE" id="PS50908">
    <property type="entry name" value="RWD"/>
    <property type="match status" value="1"/>
</dbReference>
<dbReference type="InterPro" id="IPR011545">
    <property type="entry name" value="DEAD/DEAH_box_helicase_dom"/>
</dbReference>
<dbReference type="SMART" id="SM00847">
    <property type="entry name" value="HA2"/>
    <property type="match status" value="1"/>
</dbReference>
<dbReference type="Gene3D" id="3.10.110.10">
    <property type="entry name" value="Ubiquitin Conjugating Enzyme"/>
    <property type="match status" value="1"/>
</dbReference>
<dbReference type="PROSITE" id="PS51192">
    <property type="entry name" value="HELICASE_ATP_BIND_1"/>
    <property type="match status" value="1"/>
</dbReference>
<dbReference type="Pfam" id="PF00270">
    <property type="entry name" value="DEAD"/>
    <property type="match status" value="1"/>
</dbReference>
<dbReference type="InterPro" id="IPR027417">
    <property type="entry name" value="P-loop_NTPase"/>
</dbReference>
<feature type="region of interest" description="Disordered" evidence="6">
    <location>
        <begin position="1"/>
        <end position="94"/>
    </location>
</feature>
<dbReference type="SUPFAM" id="SSF46934">
    <property type="entry name" value="UBA-like"/>
    <property type="match status" value="1"/>
</dbReference>
<organism evidence="10 11">
    <name type="scientific">Aureobasidium pullulans</name>
    <name type="common">Black yeast</name>
    <name type="synonym">Pullularia pullulans</name>
    <dbReference type="NCBI Taxonomy" id="5580"/>
    <lineage>
        <taxon>Eukaryota</taxon>
        <taxon>Fungi</taxon>
        <taxon>Dikarya</taxon>
        <taxon>Ascomycota</taxon>
        <taxon>Pezizomycotina</taxon>
        <taxon>Dothideomycetes</taxon>
        <taxon>Dothideomycetidae</taxon>
        <taxon>Dothideales</taxon>
        <taxon>Saccotheciaceae</taxon>
        <taxon>Aureobasidium</taxon>
    </lineage>
</organism>
<dbReference type="Pfam" id="PF00271">
    <property type="entry name" value="Helicase_C"/>
    <property type="match status" value="1"/>
</dbReference>
<dbReference type="InterPro" id="IPR048333">
    <property type="entry name" value="HA2_WH"/>
</dbReference>
<dbReference type="Pfam" id="PF26026">
    <property type="entry name" value="RNA_hel_CTD"/>
    <property type="match status" value="1"/>
</dbReference>
<dbReference type="Pfam" id="PF21010">
    <property type="entry name" value="HA2_C"/>
    <property type="match status" value="1"/>
</dbReference>
<dbReference type="InterPro" id="IPR006575">
    <property type="entry name" value="RWD_dom"/>
</dbReference>
<feature type="compositionally biased region" description="Basic and acidic residues" evidence="6">
    <location>
        <begin position="228"/>
        <end position="253"/>
    </location>
</feature>
<dbReference type="SUPFAM" id="SSF54495">
    <property type="entry name" value="UBC-like"/>
    <property type="match status" value="1"/>
</dbReference>
<evidence type="ECO:0000259" key="8">
    <source>
        <dbReference type="PROSITE" id="PS51192"/>
    </source>
</evidence>
<dbReference type="InterPro" id="IPR056328">
    <property type="entry name" value="DSRM_DHX29"/>
</dbReference>
<evidence type="ECO:0000256" key="2">
    <source>
        <dbReference type="ARBA" id="ARBA00022741"/>
    </source>
</evidence>
<dbReference type="EC" id="3.6.4.13" evidence="1"/>
<dbReference type="CDD" id="cd18791">
    <property type="entry name" value="SF2_C_RHA"/>
    <property type="match status" value="1"/>
</dbReference>
<keyword evidence="5" id="KW-0067">ATP-binding</keyword>
<evidence type="ECO:0000256" key="5">
    <source>
        <dbReference type="ARBA" id="ARBA00022840"/>
    </source>
</evidence>
<dbReference type="InterPro" id="IPR016135">
    <property type="entry name" value="UBQ-conjugating_enzyme/RWD"/>
</dbReference>
<evidence type="ECO:0000256" key="1">
    <source>
        <dbReference type="ARBA" id="ARBA00012552"/>
    </source>
</evidence>
<comment type="caution">
    <text evidence="10">The sequence shown here is derived from an EMBL/GenBank/DDBJ whole genome shotgun (WGS) entry which is preliminary data.</text>
</comment>
<dbReference type="PROSITE" id="PS00690">
    <property type="entry name" value="DEAH_ATP_HELICASE"/>
    <property type="match status" value="1"/>
</dbReference>
<dbReference type="Gene3D" id="3.30.160.20">
    <property type="match status" value="1"/>
</dbReference>